<dbReference type="Pfam" id="PF00288">
    <property type="entry name" value="GHMP_kinases_N"/>
    <property type="match status" value="1"/>
</dbReference>
<dbReference type="GO" id="GO:0005524">
    <property type="term" value="F:ATP binding"/>
    <property type="evidence" value="ECO:0007669"/>
    <property type="project" value="UniProtKB-UniRule"/>
</dbReference>
<comment type="caution">
    <text evidence="9">Lacks conserved residue(s) required for the propagation of feature annotation.</text>
</comment>
<dbReference type="GO" id="GO:0050515">
    <property type="term" value="F:4-(cytidine 5'-diphospho)-2-C-methyl-D-erythritol kinase activity"/>
    <property type="evidence" value="ECO:0007669"/>
    <property type="project" value="UniProtKB-UniRule"/>
</dbReference>
<reference evidence="12 13" key="1">
    <citation type="submission" date="2018-06" db="EMBL/GenBank/DDBJ databases">
        <title>Extensive metabolic versatility and redundancy in microbially diverse, dynamic hydrothermal sediments.</title>
        <authorList>
            <person name="Dombrowski N."/>
            <person name="Teske A."/>
            <person name="Baker B.J."/>
        </authorList>
    </citation>
    <scope>NUCLEOTIDE SEQUENCE [LARGE SCALE GENOMIC DNA]</scope>
    <source>
        <strain evidence="12">B36_G15</strain>
    </source>
</reference>
<dbReference type="InterPro" id="IPR036554">
    <property type="entry name" value="GHMP_kinase_C_sf"/>
</dbReference>
<comment type="catalytic activity">
    <reaction evidence="9">
        <text>4-CDP-2-C-methyl-D-erythritol + ATP = 4-CDP-2-C-methyl-D-erythritol 2-phosphate + ADP + H(+)</text>
        <dbReference type="Rhea" id="RHEA:18437"/>
        <dbReference type="ChEBI" id="CHEBI:15378"/>
        <dbReference type="ChEBI" id="CHEBI:30616"/>
        <dbReference type="ChEBI" id="CHEBI:57823"/>
        <dbReference type="ChEBI" id="CHEBI:57919"/>
        <dbReference type="ChEBI" id="CHEBI:456216"/>
        <dbReference type="EC" id="2.7.1.148"/>
    </reaction>
</comment>
<dbReference type="HAMAP" id="MF_00061">
    <property type="entry name" value="IspE"/>
    <property type="match status" value="1"/>
</dbReference>
<sequence length="292" mass="32617">MPFSKVFCVKKRVSIRISLWRSPGISDYSRMPVRLKAPAKVNLSLLIGERREDGYHNIRSVFAAINLYDYITLYKRPGPPEVLCPLLADENIAWRAIDLFRKEYGINPEVEIVIEKHIPIGRGLGGGSSDGAAVLIGLHLIYNVKTRNLIRLGSILGSDVPFFFFGGLALISGRGDFITPLPYQRLNLLIVVPPYSISTRWAYRRLDEQIPPTDLAGRELSYGHNDFERIIFDEYPDLAKIKSWLIEGGATAALLSGSGSAVFGLFESRVPSERPFPGYGYYPARTIGWGVV</sequence>
<organism evidence="12 13">
    <name type="scientific">candidate division WOR-3 bacterium</name>
    <dbReference type="NCBI Taxonomy" id="2052148"/>
    <lineage>
        <taxon>Bacteria</taxon>
        <taxon>Bacteria division WOR-3</taxon>
    </lineage>
</organism>
<protein>
    <recommendedName>
        <fullName evidence="3 9">4-diphosphocytidyl-2-C-methyl-D-erythritol kinase</fullName>
        <shortName evidence="9">CMK</shortName>
        <ecNumber evidence="2 9">2.7.1.148</ecNumber>
    </recommendedName>
    <alternativeName>
        <fullName evidence="8 9">4-(cytidine-5'-diphospho)-2-C-methyl-D-erythritol kinase</fullName>
    </alternativeName>
</protein>
<comment type="similarity">
    <text evidence="1 9">Belongs to the GHMP kinase family. IspE subfamily.</text>
</comment>
<dbReference type="SUPFAM" id="SSF55060">
    <property type="entry name" value="GHMP Kinase, C-terminal domain"/>
    <property type="match status" value="1"/>
</dbReference>
<evidence type="ECO:0000256" key="9">
    <source>
        <dbReference type="HAMAP-Rule" id="MF_00061"/>
    </source>
</evidence>
<dbReference type="EMBL" id="QNBE01000031">
    <property type="protein sequence ID" value="RKX70677.1"/>
    <property type="molecule type" value="Genomic_DNA"/>
</dbReference>
<comment type="caution">
    <text evidence="12">The sequence shown here is derived from an EMBL/GenBank/DDBJ whole genome shotgun (WGS) entry which is preliminary data.</text>
</comment>
<evidence type="ECO:0000256" key="3">
    <source>
        <dbReference type="ARBA" id="ARBA00017473"/>
    </source>
</evidence>
<dbReference type="PANTHER" id="PTHR43527:SF2">
    <property type="entry name" value="4-DIPHOSPHOCYTIDYL-2-C-METHYL-D-ERYTHRITOL KINASE, CHLOROPLASTIC"/>
    <property type="match status" value="1"/>
</dbReference>
<feature type="domain" description="GHMP kinase N-terminal" evidence="10">
    <location>
        <begin position="91"/>
        <end position="167"/>
    </location>
</feature>
<evidence type="ECO:0000259" key="11">
    <source>
        <dbReference type="Pfam" id="PF08544"/>
    </source>
</evidence>
<dbReference type="EC" id="2.7.1.148" evidence="2 9"/>
<keyword evidence="7 9" id="KW-0067">ATP-binding</keyword>
<dbReference type="GO" id="GO:0016114">
    <property type="term" value="P:terpenoid biosynthetic process"/>
    <property type="evidence" value="ECO:0007669"/>
    <property type="project" value="UniProtKB-UniRule"/>
</dbReference>
<evidence type="ECO:0000256" key="7">
    <source>
        <dbReference type="ARBA" id="ARBA00022840"/>
    </source>
</evidence>
<feature type="domain" description="GHMP kinase C-terminal" evidence="11">
    <location>
        <begin position="217"/>
        <end position="269"/>
    </location>
</feature>
<accession>A0A660SIV3</accession>
<evidence type="ECO:0000313" key="12">
    <source>
        <dbReference type="EMBL" id="RKX70677.1"/>
    </source>
</evidence>
<dbReference type="InterPro" id="IPR004424">
    <property type="entry name" value="IspE"/>
</dbReference>
<dbReference type="NCBIfam" id="TIGR00154">
    <property type="entry name" value="ispE"/>
    <property type="match status" value="1"/>
</dbReference>
<evidence type="ECO:0000256" key="6">
    <source>
        <dbReference type="ARBA" id="ARBA00022777"/>
    </source>
</evidence>
<evidence type="ECO:0000256" key="1">
    <source>
        <dbReference type="ARBA" id="ARBA00009684"/>
    </source>
</evidence>
<keyword evidence="4 9" id="KW-0808">Transferase</keyword>
<proteinExistence type="inferred from homology"/>
<dbReference type="Gene3D" id="3.30.230.10">
    <property type="match status" value="1"/>
</dbReference>
<dbReference type="UniPathway" id="UPA00056">
    <property type="reaction ID" value="UER00094"/>
</dbReference>
<dbReference type="SUPFAM" id="SSF54211">
    <property type="entry name" value="Ribosomal protein S5 domain 2-like"/>
    <property type="match status" value="1"/>
</dbReference>
<feature type="active site" evidence="9">
    <location>
        <position position="159"/>
    </location>
</feature>
<comment type="function">
    <text evidence="9">Catalyzes the phosphorylation of the position 2 hydroxy group of 4-diphosphocytidyl-2C-methyl-D-erythritol.</text>
</comment>
<evidence type="ECO:0000259" key="10">
    <source>
        <dbReference type="Pfam" id="PF00288"/>
    </source>
</evidence>
<keyword evidence="9" id="KW-0414">Isoprene biosynthesis</keyword>
<dbReference type="PANTHER" id="PTHR43527">
    <property type="entry name" value="4-DIPHOSPHOCYTIDYL-2-C-METHYL-D-ERYTHRITOL KINASE, CHLOROPLASTIC"/>
    <property type="match status" value="1"/>
</dbReference>
<evidence type="ECO:0000256" key="4">
    <source>
        <dbReference type="ARBA" id="ARBA00022679"/>
    </source>
</evidence>
<gene>
    <name evidence="9 12" type="primary">ispE</name>
    <name evidence="12" type="ORF">DRP53_04290</name>
</gene>
<dbReference type="InterPro" id="IPR006204">
    <property type="entry name" value="GHMP_kinase_N_dom"/>
</dbReference>
<keyword evidence="6 9" id="KW-0418">Kinase</keyword>
<dbReference type="Pfam" id="PF08544">
    <property type="entry name" value="GHMP_kinases_C"/>
    <property type="match status" value="1"/>
</dbReference>
<evidence type="ECO:0000313" key="13">
    <source>
        <dbReference type="Proteomes" id="UP000268469"/>
    </source>
</evidence>
<dbReference type="PIRSF" id="PIRSF010376">
    <property type="entry name" value="IspE"/>
    <property type="match status" value="1"/>
</dbReference>
<dbReference type="Gene3D" id="3.30.70.890">
    <property type="entry name" value="GHMP kinase, C-terminal domain"/>
    <property type="match status" value="1"/>
</dbReference>
<evidence type="ECO:0000256" key="2">
    <source>
        <dbReference type="ARBA" id="ARBA00012052"/>
    </source>
</evidence>
<keyword evidence="5 9" id="KW-0547">Nucleotide-binding</keyword>
<comment type="pathway">
    <text evidence="9">Isoprenoid biosynthesis; isopentenyl diphosphate biosynthesis via DXP pathway; isopentenyl diphosphate from 1-deoxy-D-xylulose 5-phosphate: step 3/6.</text>
</comment>
<dbReference type="InterPro" id="IPR013750">
    <property type="entry name" value="GHMP_kinase_C_dom"/>
</dbReference>
<dbReference type="GO" id="GO:0019288">
    <property type="term" value="P:isopentenyl diphosphate biosynthetic process, methylerythritol 4-phosphate pathway"/>
    <property type="evidence" value="ECO:0007669"/>
    <property type="project" value="UniProtKB-UniRule"/>
</dbReference>
<dbReference type="InterPro" id="IPR014721">
    <property type="entry name" value="Ribsml_uS5_D2-typ_fold_subgr"/>
</dbReference>
<dbReference type="AlphaFoldDB" id="A0A660SIV3"/>
<dbReference type="Proteomes" id="UP000268469">
    <property type="component" value="Unassembled WGS sequence"/>
</dbReference>
<name>A0A660SIV3_UNCW3</name>
<dbReference type="InterPro" id="IPR020568">
    <property type="entry name" value="Ribosomal_Su5_D2-typ_SF"/>
</dbReference>
<evidence type="ECO:0000256" key="5">
    <source>
        <dbReference type="ARBA" id="ARBA00022741"/>
    </source>
</evidence>
<feature type="active site" evidence="9">
    <location>
        <position position="40"/>
    </location>
</feature>
<evidence type="ECO:0000256" key="8">
    <source>
        <dbReference type="ARBA" id="ARBA00032554"/>
    </source>
</evidence>